<dbReference type="RefSeq" id="WP_142092541.1">
    <property type="nucleotide sequence ID" value="NZ_BAAAMD010000001.1"/>
</dbReference>
<reference evidence="1 2" key="1">
    <citation type="submission" date="2019-06" db="EMBL/GenBank/DDBJ databases">
        <title>Sequencing the genomes of 1000 actinobacteria strains.</title>
        <authorList>
            <person name="Klenk H.-P."/>
        </authorList>
    </citation>
    <scope>NUCLEOTIDE SEQUENCE [LARGE SCALE GENOMIC DNA]</scope>
    <source>
        <strain evidence="1 2">DSM 8251</strain>
    </source>
</reference>
<comment type="caution">
    <text evidence="1">The sequence shown here is derived from an EMBL/GenBank/DDBJ whole genome shotgun (WGS) entry which is preliminary data.</text>
</comment>
<dbReference type="AlphaFoldDB" id="A0A542ZR25"/>
<proteinExistence type="predicted"/>
<dbReference type="EMBL" id="VFOR01000001">
    <property type="protein sequence ID" value="TQL62736.1"/>
    <property type="molecule type" value="Genomic_DNA"/>
</dbReference>
<sequence>MATILTSFSREALSAFCAAGRATDWDATPETNTALYEREFGWTHVARRRWMTPEDMTVSVISAGRFLYSLRARHTAWSPDTDWDDPEVAARRAELIPVITEIVGVEGRPRRDKDDMVQDRWLLDGGRTSLWLREDSLEYVGPENTQADSKLIGE</sequence>
<protein>
    <submittedName>
        <fullName evidence="1">Uncharacterized protein</fullName>
    </submittedName>
</protein>
<name>A0A542ZR25_9ACTN</name>
<dbReference type="Proteomes" id="UP000316196">
    <property type="component" value="Unassembled WGS sequence"/>
</dbReference>
<evidence type="ECO:0000313" key="2">
    <source>
        <dbReference type="Proteomes" id="UP000316196"/>
    </source>
</evidence>
<gene>
    <name evidence="1" type="ORF">FB460_0525</name>
</gene>
<organism evidence="1 2">
    <name type="scientific">Propioniferax innocua</name>
    <dbReference type="NCBI Taxonomy" id="1753"/>
    <lineage>
        <taxon>Bacteria</taxon>
        <taxon>Bacillati</taxon>
        <taxon>Actinomycetota</taxon>
        <taxon>Actinomycetes</taxon>
        <taxon>Propionibacteriales</taxon>
        <taxon>Propionibacteriaceae</taxon>
        <taxon>Propioniferax</taxon>
    </lineage>
</organism>
<evidence type="ECO:0000313" key="1">
    <source>
        <dbReference type="EMBL" id="TQL62736.1"/>
    </source>
</evidence>
<accession>A0A542ZR25</accession>
<keyword evidence="2" id="KW-1185">Reference proteome</keyword>